<dbReference type="PROSITE" id="PS50943">
    <property type="entry name" value="HTH_CROC1"/>
    <property type="match status" value="1"/>
</dbReference>
<dbReference type="PANTHER" id="PTHR46558:SF11">
    <property type="entry name" value="HTH-TYPE TRANSCRIPTIONAL REGULATOR XRE"/>
    <property type="match status" value="1"/>
</dbReference>
<evidence type="ECO:0000313" key="3">
    <source>
        <dbReference type="EMBL" id="ERI10822.1"/>
    </source>
</evidence>
<organism evidence="3 4">
    <name type="scientific">Aneurinibacillus aneurinilyticus ATCC 12856</name>
    <dbReference type="NCBI Taxonomy" id="649747"/>
    <lineage>
        <taxon>Bacteria</taxon>
        <taxon>Bacillati</taxon>
        <taxon>Bacillota</taxon>
        <taxon>Bacilli</taxon>
        <taxon>Bacillales</taxon>
        <taxon>Paenibacillaceae</taxon>
        <taxon>Aneurinibacillus group</taxon>
        <taxon>Aneurinibacillus</taxon>
    </lineage>
</organism>
<dbReference type="Proteomes" id="UP000016511">
    <property type="component" value="Unassembled WGS sequence"/>
</dbReference>
<dbReference type="eggNOG" id="COG1476">
    <property type="taxonomic scope" value="Bacteria"/>
</dbReference>
<dbReference type="RefSeq" id="WP_021624271.1">
    <property type="nucleotide sequence ID" value="NZ_KE952897.1"/>
</dbReference>
<dbReference type="CDD" id="cd00093">
    <property type="entry name" value="HTH_XRE"/>
    <property type="match status" value="1"/>
</dbReference>
<evidence type="ECO:0000259" key="2">
    <source>
        <dbReference type="PROSITE" id="PS50943"/>
    </source>
</evidence>
<dbReference type="PANTHER" id="PTHR46558">
    <property type="entry name" value="TRACRIPTIONAL REGULATORY PROTEIN-RELATED-RELATED"/>
    <property type="match status" value="1"/>
</dbReference>
<dbReference type="InterPro" id="IPR001387">
    <property type="entry name" value="Cro/C1-type_HTH"/>
</dbReference>
<name>U1YFH0_ANEAE</name>
<dbReference type="STRING" id="649747.HMPREF0083_01078"/>
<sequence length="126" mass="14931">MLGKMLKEQRTKRKIRQEDVAKQIGIARTTYAMYEQGKREPDNETLQKLADFFKVSIDYLLGRTKDPNRIVSQETKELLNNIELSDEEIMEKFKFTIDGRELPEDKIKTFIEFVRAEWRARKGDNS</sequence>
<dbReference type="EMBL" id="AWSJ01000066">
    <property type="protein sequence ID" value="ERI10822.1"/>
    <property type="molecule type" value="Genomic_DNA"/>
</dbReference>
<reference evidence="3 4" key="1">
    <citation type="submission" date="2013-08" db="EMBL/GenBank/DDBJ databases">
        <authorList>
            <person name="Weinstock G."/>
            <person name="Sodergren E."/>
            <person name="Wylie T."/>
            <person name="Fulton L."/>
            <person name="Fulton R."/>
            <person name="Fronick C."/>
            <person name="O'Laughlin M."/>
            <person name="Godfrey J."/>
            <person name="Miner T."/>
            <person name="Herter B."/>
            <person name="Appelbaum E."/>
            <person name="Cordes M."/>
            <person name="Lek S."/>
            <person name="Wollam A."/>
            <person name="Pepin K.H."/>
            <person name="Palsikar V.B."/>
            <person name="Mitreva M."/>
            <person name="Wilson R.K."/>
        </authorList>
    </citation>
    <scope>NUCLEOTIDE SEQUENCE [LARGE SCALE GENOMIC DNA]</scope>
    <source>
        <strain evidence="3 4">ATCC 12856</strain>
    </source>
</reference>
<dbReference type="PATRIC" id="fig|649747.3.peg.976"/>
<keyword evidence="1" id="KW-0238">DNA-binding</keyword>
<dbReference type="GO" id="GO:0003677">
    <property type="term" value="F:DNA binding"/>
    <property type="evidence" value="ECO:0007669"/>
    <property type="project" value="UniProtKB-KW"/>
</dbReference>
<dbReference type="GeneID" id="92841315"/>
<dbReference type="HOGENOM" id="CLU_066192_4_5_9"/>
<evidence type="ECO:0000256" key="1">
    <source>
        <dbReference type="ARBA" id="ARBA00023125"/>
    </source>
</evidence>
<dbReference type="InterPro" id="IPR010982">
    <property type="entry name" value="Lambda_DNA-bd_dom_sf"/>
</dbReference>
<dbReference type="Pfam" id="PF01381">
    <property type="entry name" value="HTH_3"/>
    <property type="match status" value="1"/>
</dbReference>
<proteinExistence type="predicted"/>
<feature type="domain" description="HTH cro/C1-type" evidence="2">
    <location>
        <begin position="6"/>
        <end position="60"/>
    </location>
</feature>
<protein>
    <submittedName>
        <fullName evidence="3">Putative HTH-type transcriptional regulator AnsR</fullName>
    </submittedName>
</protein>
<evidence type="ECO:0000313" key="4">
    <source>
        <dbReference type="Proteomes" id="UP000016511"/>
    </source>
</evidence>
<dbReference type="SUPFAM" id="SSF47413">
    <property type="entry name" value="lambda repressor-like DNA-binding domains"/>
    <property type="match status" value="1"/>
</dbReference>
<keyword evidence="4" id="KW-1185">Reference proteome</keyword>
<gene>
    <name evidence="3" type="ORF">HMPREF0083_01078</name>
</gene>
<comment type="caution">
    <text evidence="3">The sequence shown here is derived from an EMBL/GenBank/DDBJ whole genome shotgun (WGS) entry which is preliminary data.</text>
</comment>
<dbReference type="AlphaFoldDB" id="U1YFH0"/>
<accession>U1YFH0</accession>
<dbReference type="SMART" id="SM00530">
    <property type="entry name" value="HTH_XRE"/>
    <property type="match status" value="1"/>
</dbReference>
<dbReference type="Gene3D" id="1.10.260.40">
    <property type="entry name" value="lambda repressor-like DNA-binding domains"/>
    <property type="match status" value="1"/>
</dbReference>